<dbReference type="EMBL" id="MK838116">
    <property type="protein sequence ID" value="QDH47012.1"/>
    <property type="molecule type" value="Genomic_DNA"/>
</dbReference>
<name>A0A514A1A2_9CAUD</name>
<dbReference type="Proteomes" id="UP000318420">
    <property type="component" value="Segment"/>
</dbReference>
<proteinExistence type="predicted"/>
<evidence type="ECO:0000313" key="1">
    <source>
        <dbReference type="EMBL" id="QDH47012.1"/>
    </source>
</evidence>
<accession>A0A514A1A2</accession>
<sequence>MNRIDVPLYSLDLTGESPFNRVTREEGVRSSNQLVIPNAAPFYIDSVTITHMDGTPMDLGKDYDFYGILANLTEYTAKSVGLYIRFLNDDIKEWIVSYNTVGNFNKITTEILNMLKAITEDDRPVHWDNIDNKPLWFVPELHQHDYTFHFFGFSDLARELLRVQQYSALFNDGVQTDLDMFNMRLESYISEYQGVLNRLITRHDTSKADPHGVWKTDIGLDNVDNFKTATLQETLEGLRDDLHITVNNAAQAIEITKVSNERLFPAGTLPLLRYGNDSFIPPKIDGSFEGMGGYNFRLGVVRESSGEMVALQHRNDGVVRGLYFLKCDDPYAKNPNWSYTSYRYIHPTAVADGANIDSVINGSGQYVLVIGDSVKGIWYWCETNGTLDPSKHVLKRISGDFINVNHGMGQSLTLLVDSDYADQWFIMGSMTNSEVKAARPDYPTSVETGGGDRSVEAMRFFSCIASSTAVNLCTVDFKEQDGRTPKDKIWMPYTRTVVSPNTITGYEAEYETPAITVWNYRGIQGMCKRTAVQREYAFRLYNYIYRIEKTTGLASGSRPVWKGTLKLDPVTNTVKVLPGPGEKRYRISIKPNDDTGVENDLFVNWKTSSLATITDDVSRGYAEFDHNGNAIYVSPVVSGSLPGQVTLYKTDAPLTPERLIGARSDFDHVEVSKTPMPEVNPAGLAVGLAEPMSILGDTNRPETAIVLGTQLSMENGETKIEWIGRPTPFMNPDWTGNTSLLQPITIGGVQVKGYPLTPETYTCSMGPYKFWSLHGFSVIPEVSSSVRERWTRSCGADGMANINGTPTSQTDFLFPKICRHEIVGREVRIIPVEVYNVESMLSGQIKTYLDGEGINTETIKMTWTMSPVYNRKGEERVLLMVSSRKPGDGLRDVEAIIMVGQLKGVGNPITKDGYKYYEHSTFDFGDKHHVGPALAAQSTGLAPGGPIHAWRAGFCVADINTGTTPGSADQTCIYLRTIHRYTIVGDTVPINLLIEMENDFSITRSAVKPTGSSPYSASICASPGNTMGYISSNDVNLARGACVVAGGLRWGTSRFDILASADPGAGVEKRLLISNLLVSAFTVYFQAADNVLLGGRAYDVKATYIDIRDFDSNPANKTFYIYLRFAGGQPTYQIERAPTPETATSACVAVVKTGATRIETVVPYNRFLMNGVEISSKRRGAAILSPAGSIFDKGSLAPIISESDFLPG</sequence>
<gene>
    <name evidence="1" type="ORF">LAh10_49</name>
</gene>
<organism evidence="1 2">
    <name type="scientific">Aeromonas phage LAh10</name>
    <dbReference type="NCBI Taxonomy" id="2591025"/>
    <lineage>
        <taxon>Viruses</taxon>
        <taxon>Duplodnaviria</taxon>
        <taxon>Heunggongvirae</taxon>
        <taxon>Uroviricota</taxon>
        <taxon>Caudoviricetes</taxon>
        <taxon>Chimalliviridae</taxon>
        <taxon>Ludhianavirus</taxon>
        <taxon>Ludhianavirus LAh10</taxon>
    </lineage>
</organism>
<reference evidence="1 2" key="1">
    <citation type="submission" date="2019-04" db="EMBL/GenBank/DDBJ databases">
        <title>Novel bacteriophages capable of disrupting biofilms from clinical strains of Aeromonas hydrophila with intrinsic antibiotic resistance.</title>
        <authorList>
            <person name="Kabwe M."/>
            <person name="Brown T.L."/>
            <person name="Speirs L."/>
            <person name="Ku H."/>
            <person name="Leach M."/>
            <person name="Chan H.T."/>
            <person name="Petrovski S."/>
            <person name="Lock P."/>
            <person name="Tucci J."/>
        </authorList>
    </citation>
    <scope>NUCLEOTIDE SEQUENCE [LARGE SCALE GENOMIC DNA]</scope>
</reference>
<protein>
    <submittedName>
        <fullName evidence="1">Putative virion structural protein</fullName>
    </submittedName>
</protein>
<keyword evidence="2" id="KW-1185">Reference proteome</keyword>
<evidence type="ECO:0000313" key="2">
    <source>
        <dbReference type="Proteomes" id="UP000318420"/>
    </source>
</evidence>